<keyword evidence="1" id="KW-1133">Transmembrane helix</keyword>
<comment type="caution">
    <text evidence="2">The sequence shown here is derived from an EMBL/GenBank/DDBJ whole genome shotgun (WGS) entry which is preliminary data.</text>
</comment>
<evidence type="ECO:0000313" key="3">
    <source>
        <dbReference type="Proteomes" id="UP000241444"/>
    </source>
</evidence>
<dbReference type="AlphaFoldDB" id="A0A2P7BWV2"/>
<organism evidence="2 3">
    <name type="scientific">Phyllobacterium brassicacearum</name>
    <dbReference type="NCBI Taxonomy" id="314235"/>
    <lineage>
        <taxon>Bacteria</taxon>
        <taxon>Pseudomonadati</taxon>
        <taxon>Pseudomonadota</taxon>
        <taxon>Alphaproteobacteria</taxon>
        <taxon>Hyphomicrobiales</taxon>
        <taxon>Phyllobacteriaceae</taxon>
        <taxon>Phyllobacterium</taxon>
    </lineage>
</organism>
<keyword evidence="1" id="KW-0812">Transmembrane</keyword>
<keyword evidence="1" id="KW-0472">Membrane</keyword>
<keyword evidence="3" id="KW-1185">Reference proteome</keyword>
<name>A0A2P7BWV2_9HYPH</name>
<reference evidence="3" key="1">
    <citation type="submission" date="2017-11" db="EMBL/GenBank/DDBJ databases">
        <authorList>
            <person name="Kuznetsova I."/>
            <person name="Sazanova A."/>
            <person name="Chirak E."/>
            <person name="Safronova V."/>
            <person name="Willems A."/>
        </authorList>
    </citation>
    <scope>NUCLEOTIDE SEQUENCE [LARGE SCALE GENOMIC DNA]</scope>
    <source>
        <strain evidence="3">STM 196</strain>
    </source>
</reference>
<accession>A0A2P7BWV2</accession>
<sequence>MFLILILILILLLFLLLLLLLFLFLGLQLKTQRSCEGSSIGVSGCITWMIIVMIVLVRHNKSSDVPRSKQKPLCISNEVIVRARKAFFVKQTSTIHSAFSAKPDTKDAIQD</sequence>
<evidence type="ECO:0000256" key="1">
    <source>
        <dbReference type="SAM" id="Phobius"/>
    </source>
</evidence>
<protein>
    <submittedName>
        <fullName evidence="2">Uncharacterized protein</fullName>
    </submittedName>
</protein>
<dbReference type="EMBL" id="PGGO01000001">
    <property type="protein sequence ID" value="PSH70940.1"/>
    <property type="molecule type" value="Genomic_DNA"/>
</dbReference>
<feature type="transmembrane region" description="Helical" evidence="1">
    <location>
        <begin position="38"/>
        <end position="57"/>
    </location>
</feature>
<proteinExistence type="predicted"/>
<evidence type="ECO:0000313" key="2">
    <source>
        <dbReference type="EMBL" id="PSH70940.1"/>
    </source>
</evidence>
<gene>
    <name evidence="2" type="ORF">CU102_02530</name>
</gene>
<dbReference type="Proteomes" id="UP000241444">
    <property type="component" value="Unassembled WGS sequence"/>
</dbReference>